<gene>
    <name evidence="3" type="ORF">PISL3812_00759</name>
</gene>
<dbReference type="PANTHER" id="PTHR46023">
    <property type="entry name" value="LIPASE CLASS 3 PROTEIN-LIKE"/>
    <property type="match status" value="1"/>
</dbReference>
<dbReference type="Pfam" id="PF01764">
    <property type="entry name" value="Lipase_3"/>
    <property type="match status" value="1"/>
</dbReference>
<dbReference type="OMA" id="YHYANSR"/>
<dbReference type="Gene3D" id="3.40.50.1820">
    <property type="entry name" value="alpha/beta hydrolase"/>
    <property type="match status" value="1"/>
</dbReference>
<evidence type="ECO:0000313" key="4">
    <source>
        <dbReference type="Proteomes" id="UP000054383"/>
    </source>
</evidence>
<reference evidence="3 4" key="1">
    <citation type="submission" date="2015-04" db="EMBL/GenBank/DDBJ databases">
        <authorList>
            <person name="Syromyatnikov M.Y."/>
            <person name="Popov V.N."/>
        </authorList>
    </citation>
    <scope>NUCLEOTIDE SEQUENCE [LARGE SCALE GENOMIC DNA]</scope>
    <source>
        <strain evidence="3">WF-38-12</strain>
    </source>
</reference>
<feature type="region of interest" description="Disordered" evidence="1">
    <location>
        <begin position="476"/>
        <end position="497"/>
    </location>
</feature>
<dbReference type="PANTHER" id="PTHR46023:SF6">
    <property type="entry name" value="LIPASE CLASS 3 FAMILY PROTEIN"/>
    <property type="match status" value="1"/>
</dbReference>
<dbReference type="CDD" id="cd00519">
    <property type="entry name" value="Lipase_3"/>
    <property type="match status" value="1"/>
</dbReference>
<feature type="region of interest" description="Disordered" evidence="1">
    <location>
        <begin position="1"/>
        <end position="24"/>
    </location>
</feature>
<dbReference type="Proteomes" id="UP000054383">
    <property type="component" value="Unassembled WGS sequence"/>
</dbReference>
<feature type="region of interest" description="Disordered" evidence="1">
    <location>
        <begin position="155"/>
        <end position="187"/>
    </location>
</feature>
<dbReference type="InterPro" id="IPR002921">
    <property type="entry name" value="Fungal_lipase-type"/>
</dbReference>
<dbReference type="AlphaFoldDB" id="A0A0U1LK78"/>
<accession>A0A0U1LK78</accession>
<dbReference type="GO" id="GO:0006629">
    <property type="term" value="P:lipid metabolic process"/>
    <property type="evidence" value="ECO:0007669"/>
    <property type="project" value="InterPro"/>
</dbReference>
<dbReference type="InterPro" id="IPR029058">
    <property type="entry name" value="AB_hydrolase_fold"/>
</dbReference>
<feature type="compositionally biased region" description="Pro residues" evidence="1">
    <location>
        <begin position="1"/>
        <end position="20"/>
    </location>
</feature>
<protein>
    <recommendedName>
        <fullName evidence="2">Fungal lipase-type domain-containing protein</fullName>
    </recommendedName>
</protein>
<keyword evidence="4" id="KW-1185">Reference proteome</keyword>
<name>A0A0U1LK78_TALIS</name>
<organism evidence="3 4">
    <name type="scientific">Talaromyces islandicus</name>
    <name type="common">Penicillium islandicum</name>
    <dbReference type="NCBI Taxonomy" id="28573"/>
    <lineage>
        <taxon>Eukaryota</taxon>
        <taxon>Fungi</taxon>
        <taxon>Dikarya</taxon>
        <taxon>Ascomycota</taxon>
        <taxon>Pezizomycotina</taxon>
        <taxon>Eurotiomycetes</taxon>
        <taxon>Eurotiomycetidae</taxon>
        <taxon>Eurotiales</taxon>
        <taxon>Trichocomaceae</taxon>
        <taxon>Talaromyces</taxon>
        <taxon>Talaromyces sect. Islandici</taxon>
    </lineage>
</organism>
<dbReference type="SUPFAM" id="SSF53474">
    <property type="entry name" value="alpha/beta-Hydrolases"/>
    <property type="match status" value="1"/>
</dbReference>
<feature type="domain" description="Fungal lipase-type" evidence="2">
    <location>
        <begin position="270"/>
        <end position="423"/>
    </location>
</feature>
<dbReference type="STRING" id="28573.A0A0U1LK78"/>
<sequence>MDHDTPPPSYQTLPPTPVLSPAPAAHAHAASSAFNLAHPPQGPTLFYYPQKPAAPAYPCPAVHHPTNTYRIRPTNPQGGWQSRMNLGSLTATLNDAGNLAVETYNAVLSPRPGRQQYTGALDAVGIRLDEVITSIDNETFDGKVDEIVVDAHYTDAVPPLPPRKASRSERERKHQASPQSQPKARLPNTKISPFTKVQHYANAYTPYSLAPLKLHFETWPLLCLAAMYSRRAYEKPSGPERHTYISGDWLRGTKDMLVKSVPLDDMNAIVFAIRGTQNFRDWAVNMHTEPASPSNFLDDEGNLCHSGFLNVSRNMVKPVAKRLRDLLNENPRRASCSLVITGHSAGGAVAALLYCHMLSQTVSSELTHLRGLFKRVHCVTFGAPPVSLLPLQRPDHADDRKPYTNSKSLFFGFINEGDPVARADKTYVKSLLELYAKPAPCLSPLLLHRPNRHKPTWNVPEATLSLAGRLVILRGRHSPSSSSKNSPSRNNEKADAVEAVTAADEDLRGLVFGDPLMHTMDLYAQRIERLATEAVVERLKVT</sequence>
<evidence type="ECO:0000313" key="3">
    <source>
        <dbReference type="EMBL" id="CRG83408.1"/>
    </source>
</evidence>
<feature type="compositionally biased region" description="Low complexity" evidence="1">
    <location>
        <begin position="478"/>
        <end position="489"/>
    </location>
</feature>
<dbReference type="OrthoDB" id="438440at2759"/>
<evidence type="ECO:0000256" key="1">
    <source>
        <dbReference type="SAM" id="MobiDB-lite"/>
    </source>
</evidence>
<evidence type="ECO:0000259" key="2">
    <source>
        <dbReference type="Pfam" id="PF01764"/>
    </source>
</evidence>
<proteinExistence type="predicted"/>
<dbReference type="EMBL" id="CVMT01000001">
    <property type="protein sequence ID" value="CRG83408.1"/>
    <property type="molecule type" value="Genomic_DNA"/>
</dbReference>